<protein>
    <recommendedName>
        <fullName evidence="7">Guanylate cyclase domain-containing protein</fullName>
    </recommendedName>
</protein>
<evidence type="ECO:0000313" key="9">
    <source>
        <dbReference type="Proteomes" id="UP001642484"/>
    </source>
</evidence>
<dbReference type="Gene3D" id="3.30.70.1230">
    <property type="entry name" value="Nucleotide cyclase"/>
    <property type="match status" value="1"/>
</dbReference>
<dbReference type="CDD" id="cd07302">
    <property type="entry name" value="CHD"/>
    <property type="match status" value="1"/>
</dbReference>
<dbReference type="InterPro" id="IPR050401">
    <property type="entry name" value="Cyclic_nucleotide_synthase"/>
</dbReference>
<dbReference type="PROSITE" id="PS50125">
    <property type="entry name" value="GUANYLATE_CYCLASE_2"/>
    <property type="match status" value="1"/>
</dbReference>
<comment type="caution">
    <text evidence="8">The sequence shown here is derived from an EMBL/GenBank/DDBJ whole genome shotgun (WGS) entry which is preliminary data.</text>
</comment>
<evidence type="ECO:0000256" key="2">
    <source>
        <dbReference type="ARBA" id="ARBA00022692"/>
    </source>
</evidence>
<keyword evidence="4" id="KW-1133">Transmembrane helix</keyword>
<evidence type="ECO:0000256" key="4">
    <source>
        <dbReference type="ARBA" id="ARBA00022989"/>
    </source>
</evidence>
<keyword evidence="9" id="KW-1185">Reference proteome</keyword>
<feature type="domain" description="Guanylate cyclase" evidence="7">
    <location>
        <begin position="281"/>
        <end position="432"/>
    </location>
</feature>
<evidence type="ECO:0000256" key="1">
    <source>
        <dbReference type="ARBA" id="ARBA00004370"/>
    </source>
</evidence>
<evidence type="ECO:0000256" key="3">
    <source>
        <dbReference type="ARBA" id="ARBA00022741"/>
    </source>
</evidence>
<dbReference type="PANTHER" id="PTHR11920">
    <property type="entry name" value="GUANYLYL CYCLASE"/>
    <property type="match status" value="1"/>
</dbReference>
<evidence type="ECO:0000259" key="7">
    <source>
        <dbReference type="PROSITE" id="PS50125"/>
    </source>
</evidence>
<dbReference type="PANTHER" id="PTHR11920:SF335">
    <property type="entry name" value="GUANYLATE CYCLASE"/>
    <property type="match status" value="1"/>
</dbReference>
<dbReference type="Pfam" id="PF00211">
    <property type="entry name" value="Guanylate_cyc"/>
    <property type="match status" value="1"/>
</dbReference>
<name>A0ABP0S4S8_9DINO</name>
<dbReference type="SUPFAM" id="SSF55073">
    <property type="entry name" value="Nucleotide cyclase"/>
    <property type="match status" value="1"/>
</dbReference>
<keyword evidence="5" id="KW-0472">Membrane</keyword>
<gene>
    <name evidence="8" type="ORF">CCMP2556_LOCUS50092</name>
</gene>
<keyword evidence="6" id="KW-0456">Lyase</keyword>
<evidence type="ECO:0000313" key="8">
    <source>
        <dbReference type="EMBL" id="CAK9107331.1"/>
    </source>
</evidence>
<dbReference type="InterPro" id="IPR029787">
    <property type="entry name" value="Nucleotide_cyclase"/>
</dbReference>
<dbReference type="EMBL" id="CAXAMN010026973">
    <property type="protein sequence ID" value="CAK9107331.1"/>
    <property type="molecule type" value="Genomic_DNA"/>
</dbReference>
<evidence type="ECO:0000256" key="6">
    <source>
        <dbReference type="ARBA" id="ARBA00023239"/>
    </source>
</evidence>
<keyword evidence="3" id="KW-0547">Nucleotide-binding</keyword>
<sequence>MIFAVKAYMGERSLREQFKARHAIDEAKSRIEDILDTLKQTSRGVYIKTDEKGKTKQYKSKKQAKEHGFSEETRLNSVFLSLSIFLLARPICRLRPALSPLKDAVTPKPESIVGNACGSDTVGKAEDLLKMGQGNGDQQLSSFGQSGKADRLFAIFERYVKDARKQGTDLVEIADLCKFLAGKNQAARSADATAPLLVIINDVGSQKKPANERYRLQAFGLKLGESGETMMLGCPNRSWMSSNVFPRAPVLCRSSAEFGALFRRYCDESEMQIQHHYHRATLVQSDLIGFTRMASLKPPEAVVKAVSVPSLGWPGCRREVSRAERRSSGVCAELQPADLFGLFDGLADEYGIYKVETVGDAYIAGQAEPPLTLDNYPPNVIRFGLKMIGDSDETIGVRVGVHSGECIGGIVGIDKQRYHLFGQLIHQLELLEPPGLVSSSCKAAVEAAWASDTHTHREENLSVSSCLRFDFVERPEKHLVTSKGEVHQYAEVGGHLCELGPVHAWSKVTYRAGGPESRALPLRRLSGEDRASGQLFSANAMKKSGKKGQNQNDLREWLCQRLVVEAVRLRFSARGEAHDGWSDPVWPGHLRVEWSGMKWIDVVGWADSAREAVTITTLTIMVEPSRWQDRCEEAGMEGKCLGEMLRGGGPVPGRGPVFSPKITMDMEKGVLGVKMFDLGSSSAHAIGNLRLQVLQEVLTITRHGIAEEELGT</sequence>
<dbReference type="Proteomes" id="UP001642484">
    <property type="component" value="Unassembled WGS sequence"/>
</dbReference>
<evidence type="ECO:0000256" key="5">
    <source>
        <dbReference type="ARBA" id="ARBA00023136"/>
    </source>
</evidence>
<proteinExistence type="predicted"/>
<organism evidence="8 9">
    <name type="scientific">Durusdinium trenchii</name>
    <dbReference type="NCBI Taxonomy" id="1381693"/>
    <lineage>
        <taxon>Eukaryota</taxon>
        <taxon>Sar</taxon>
        <taxon>Alveolata</taxon>
        <taxon>Dinophyceae</taxon>
        <taxon>Suessiales</taxon>
        <taxon>Symbiodiniaceae</taxon>
        <taxon>Durusdinium</taxon>
    </lineage>
</organism>
<accession>A0ABP0S4S8</accession>
<dbReference type="SMART" id="SM00044">
    <property type="entry name" value="CYCc"/>
    <property type="match status" value="1"/>
</dbReference>
<dbReference type="InterPro" id="IPR001054">
    <property type="entry name" value="A/G_cyclase"/>
</dbReference>
<reference evidence="8 9" key="1">
    <citation type="submission" date="2024-02" db="EMBL/GenBank/DDBJ databases">
        <authorList>
            <person name="Chen Y."/>
            <person name="Shah S."/>
            <person name="Dougan E. K."/>
            <person name="Thang M."/>
            <person name="Chan C."/>
        </authorList>
    </citation>
    <scope>NUCLEOTIDE SEQUENCE [LARGE SCALE GENOMIC DNA]</scope>
</reference>
<keyword evidence="2" id="KW-0812">Transmembrane</keyword>
<comment type="subcellular location">
    <subcellularLocation>
        <location evidence="1">Membrane</location>
    </subcellularLocation>
</comment>